<name>A0A388LBC9_CHABU</name>
<evidence type="ECO:0000313" key="1">
    <source>
        <dbReference type="EMBL" id="GBG79619.1"/>
    </source>
</evidence>
<dbReference type="AlphaFoldDB" id="A0A388LBC9"/>
<gene>
    <name evidence="1" type="ORF">CBR_g29768</name>
</gene>
<proteinExistence type="predicted"/>
<protein>
    <submittedName>
        <fullName evidence="1">Uncharacterized protein</fullName>
    </submittedName>
</protein>
<reference evidence="1 2" key="1">
    <citation type="journal article" date="2018" name="Cell">
        <title>The Chara Genome: Secondary Complexity and Implications for Plant Terrestrialization.</title>
        <authorList>
            <person name="Nishiyama T."/>
            <person name="Sakayama H."/>
            <person name="Vries J.D."/>
            <person name="Buschmann H."/>
            <person name="Saint-Marcoux D."/>
            <person name="Ullrich K.K."/>
            <person name="Haas F.B."/>
            <person name="Vanderstraeten L."/>
            <person name="Becker D."/>
            <person name="Lang D."/>
            <person name="Vosolsobe S."/>
            <person name="Rombauts S."/>
            <person name="Wilhelmsson P.K.I."/>
            <person name="Janitza P."/>
            <person name="Kern R."/>
            <person name="Heyl A."/>
            <person name="Rumpler F."/>
            <person name="Villalobos L.I.A.C."/>
            <person name="Clay J.M."/>
            <person name="Skokan R."/>
            <person name="Toyoda A."/>
            <person name="Suzuki Y."/>
            <person name="Kagoshima H."/>
            <person name="Schijlen E."/>
            <person name="Tajeshwar N."/>
            <person name="Catarino B."/>
            <person name="Hetherington A.J."/>
            <person name="Saltykova A."/>
            <person name="Bonnot C."/>
            <person name="Breuninger H."/>
            <person name="Symeonidi A."/>
            <person name="Radhakrishnan G.V."/>
            <person name="Van Nieuwerburgh F."/>
            <person name="Deforce D."/>
            <person name="Chang C."/>
            <person name="Karol K.G."/>
            <person name="Hedrich R."/>
            <person name="Ulvskov P."/>
            <person name="Glockner G."/>
            <person name="Delwiche C.F."/>
            <person name="Petrasek J."/>
            <person name="Van de Peer Y."/>
            <person name="Friml J."/>
            <person name="Beilby M."/>
            <person name="Dolan L."/>
            <person name="Kohara Y."/>
            <person name="Sugano S."/>
            <person name="Fujiyama A."/>
            <person name="Delaux P.-M."/>
            <person name="Quint M."/>
            <person name="TheiBen G."/>
            <person name="Hagemann M."/>
            <person name="Harholt J."/>
            <person name="Dunand C."/>
            <person name="Zachgo S."/>
            <person name="Langdale J."/>
            <person name="Maumus F."/>
            <person name="Straeten D.V.D."/>
            <person name="Gould S.B."/>
            <person name="Rensing S.A."/>
        </authorList>
    </citation>
    <scope>NUCLEOTIDE SEQUENCE [LARGE SCALE GENOMIC DNA]</scope>
    <source>
        <strain evidence="1 2">S276</strain>
    </source>
</reference>
<keyword evidence="2" id="KW-1185">Reference proteome</keyword>
<organism evidence="1 2">
    <name type="scientific">Chara braunii</name>
    <name type="common">Braun's stonewort</name>
    <dbReference type="NCBI Taxonomy" id="69332"/>
    <lineage>
        <taxon>Eukaryota</taxon>
        <taxon>Viridiplantae</taxon>
        <taxon>Streptophyta</taxon>
        <taxon>Charophyceae</taxon>
        <taxon>Charales</taxon>
        <taxon>Characeae</taxon>
        <taxon>Chara</taxon>
    </lineage>
</organism>
<evidence type="ECO:0000313" key="2">
    <source>
        <dbReference type="Proteomes" id="UP000265515"/>
    </source>
</evidence>
<dbReference type="Gramene" id="GBG79619">
    <property type="protein sequence ID" value="GBG79619"/>
    <property type="gene ID" value="CBR_g29768"/>
</dbReference>
<dbReference type="EMBL" id="BFEA01000323">
    <property type="protein sequence ID" value="GBG79619.1"/>
    <property type="molecule type" value="Genomic_DNA"/>
</dbReference>
<dbReference type="Proteomes" id="UP000265515">
    <property type="component" value="Unassembled WGS sequence"/>
</dbReference>
<sequence>MVTRLQFTWLRCTWTRVRSRGEGSRNLEFCLQTATTGDFSTMLQEIDYTEGKLCSAYGYTAAVHLDMGQIWRDIHTCFIFEETRIVFYEFLSNFY</sequence>
<comment type="caution">
    <text evidence="1">The sequence shown here is derived from an EMBL/GenBank/DDBJ whole genome shotgun (WGS) entry which is preliminary data.</text>
</comment>
<accession>A0A388LBC9</accession>